<evidence type="ECO:0000313" key="6">
    <source>
        <dbReference type="Proteomes" id="UP000469943"/>
    </source>
</evidence>
<dbReference type="PANTHER" id="PTHR10357:SF179">
    <property type="entry name" value="NEUTRAL AND BASIC AMINO ACID TRANSPORT PROTEIN RBAT"/>
    <property type="match status" value="1"/>
</dbReference>
<dbReference type="AlphaFoldDB" id="A0A6L4X1B1"/>
<dbReference type="OrthoDB" id="9043248at2"/>
<reference evidence="5 6" key="1">
    <citation type="submission" date="2019-10" db="EMBL/GenBank/DDBJ databases">
        <title>Bifidobacterium from non-human primates.</title>
        <authorList>
            <person name="Modesto M."/>
        </authorList>
    </citation>
    <scope>NUCLEOTIDE SEQUENCE [LARGE SCALE GENOMIC DNA]</scope>
    <source>
        <strain evidence="5 6">TREM</strain>
    </source>
</reference>
<dbReference type="Proteomes" id="UP000482084">
    <property type="component" value="Unassembled WGS sequence"/>
</dbReference>
<sequence length="615" mass="66762">MSTSRHTPNVAPTPPSSTPTNPSTAGERDRSWLDTAVCYEIYPQSFADSNGDGIGDIPGIISRLDYVRSLGCNTLWLNPLFDSPFKDAGYDVRDYTRVADRYGTNDDLIDLFAAAHARGMHVLLDLVPGHTSEEHEWFRASAQPDPADRGDLSERYIWTDSWIAGGDGLPFIGGETPRDGTYIINFFKCQPALNYGFAHPQRAWQRPALGPDALATCDAMVDVMRFWLSRGADGFRVDMADSLVKQDDDGKPYTIRTWQYMFSKIRPEFPGAAFVSEWGRPVESMQAGFDMDFYLDWRWDGNPNGYNMLLRNTDTPLEHDGDLSYFNADSGASIKPFLDQYLPQLRDCERAGGLFDLITCNHDTRRLAPRLTERECKIAFGMLLTMPGCPFIYYGDEIGMRYRELPTKEGGYTRTGSRTPMQWDGGVANLGFSTAPAGDLYLPVESADGAECDGVPTVASESARGDSLYHWVKSLLALRADAPALRSDAGFEPVAAPEDGRAFAYLRTAAATATRADGAATSAAPCGGNLGAAAHRSAEAAAASAQSGKSMLIAMNPGRATETITVPAQLGDSPTIIRSLGDPVLAGPSDIIPNGPTATAPRTLILPPQSFAILA</sequence>
<keyword evidence="7" id="KW-1185">Reference proteome</keyword>
<evidence type="ECO:0000313" key="5">
    <source>
        <dbReference type="EMBL" id="NEG71527.1"/>
    </source>
</evidence>
<dbReference type="SUPFAM" id="SSF51445">
    <property type="entry name" value="(Trans)glycosidases"/>
    <property type="match status" value="1"/>
</dbReference>
<dbReference type="GO" id="GO:0004556">
    <property type="term" value="F:alpha-amylase activity"/>
    <property type="evidence" value="ECO:0007669"/>
    <property type="project" value="TreeGrafter"/>
</dbReference>
<comment type="similarity">
    <text evidence="1">Belongs to the glycosyl hydrolase 13 family.</text>
</comment>
<dbReference type="Pfam" id="PF00128">
    <property type="entry name" value="Alpha-amylase"/>
    <property type="match status" value="1"/>
</dbReference>
<evidence type="ECO:0000256" key="1">
    <source>
        <dbReference type="ARBA" id="ARBA00008061"/>
    </source>
</evidence>
<protein>
    <submittedName>
        <fullName evidence="4">Alpha-amylase</fullName>
    </submittedName>
</protein>
<dbReference type="InterPro" id="IPR017853">
    <property type="entry name" value="GH"/>
</dbReference>
<reference evidence="4 7" key="2">
    <citation type="submission" date="2019-10" db="EMBL/GenBank/DDBJ databases">
        <title>Characterization of the phylogenetic diversity of two novel species belonging to the genus Bifidobacterium: Bifidobacterium cebidarum sp. nov. and Bifidobacterium leontopitheci sp. nov.</title>
        <authorList>
            <person name="Lugli G.A."/>
            <person name="Duranti S."/>
            <person name="Milani C."/>
            <person name="Turroni F."/>
            <person name="Ventura M."/>
        </authorList>
    </citation>
    <scope>NUCLEOTIDE SEQUENCE [LARGE SCALE GENOMIC DNA]</scope>
    <source>
        <strain evidence="4 7">DSM 100688</strain>
    </source>
</reference>
<dbReference type="EMBL" id="WBSM01000003">
    <property type="protein sequence ID" value="KAB8288440.1"/>
    <property type="molecule type" value="Genomic_DNA"/>
</dbReference>
<dbReference type="EMBL" id="WHZX01000003">
    <property type="protein sequence ID" value="NEG71527.1"/>
    <property type="molecule type" value="Genomic_DNA"/>
</dbReference>
<proteinExistence type="inferred from homology"/>
<dbReference type="InterPro" id="IPR006047">
    <property type="entry name" value="GH13_cat_dom"/>
</dbReference>
<dbReference type="Gene3D" id="3.20.20.80">
    <property type="entry name" value="Glycosidases"/>
    <property type="match status" value="2"/>
</dbReference>
<evidence type="ECO:0000313" key="4">
    <source>
        <dbReference type="EMBL" id="KAB8288440.1"/>
    </source>
</evidence>
<comment type="caution">
    <text evidence="4">The sequence shown here is derived from an EMBL/GenBank/DDBJ whole genome shotgun (WGS) entry which is preliminary data.</text>
</comment>
<accession>A0A6L4X1B1</accession>
<feature type="domain" description="Glycosyl hydrolase family 13 catalytic" evidence="3">
    <location>
        <begin position="40"/>
        <end position="434"/>
    </location>
</feature>
<dbReference type="Gene3D" id="3.90.400.10">
    <property type="entry name" value="Oligo-1,6-glucosidase, Domain 2"/>
    <property type="match status" value="1"/>
</dbReference>
<dbReference type="SMART" id="SM00642">
    <property type="entry name" value="Aamy"/>
    <property type="match status" value="1"/>
</dbReference>
<dbReference type="PANTHER" id="PTHR10357">
    <property type="entry name" value="ALPHA-AMYLASE FAMILY MEMBER"/>
    <property type="match status" value="1"/>
</dbReference>
<evidence type="ECO:0000259" key="3">
    <source>
        <dbReference type="SMART" id="SM00642"/>
    </source>
</evidence>
<name>A0A6L4X1B1_9BIFI</name>
<evidence type="ECO:0000256" key="2">
    <source>
        <dbReference type="SAM" id="MobiDB-lite"/>
    </source>
</evidence>
<evidence type="ECO:0000313" key="7">
    <source>
        <dbReference type="Proteomes" id="UP000482084"/>
    </source>
</evidence>
<feature type="region of interest" description="Disordered" evidence="2">
    <location>
        <begin position="1"/>
        <end position="28"/>
    </location>
</feature>
<organism evidence="4 7">
    <name type="scientific">Bifidobacterium ramosum</name>
    <dbReference type="NCBI Taxonomy" id="1798158"/>
    <lineage>
        <taxon>Bacteria</taxon>
        <taxon>Bacillati</taxon>
        <taxon>Actinomycetota</taxon>
        <taxon>Actinomycetes</taxon>
        <taxon>Bifidobacteriales</taxon>
        <taxon>Bifidobacteriaceae</taxon>
        <taxon>Bifidobacterium</taxon>
    </lineage>
</organism>
<dbReference type="GO" id="GO:0009313">
    <property type="term" value="P:oligosaccharide catabolic process"/>
    <property type="evidence" value="ECO:0007669"/>
    <property type="project" value="TreeGrafter"/>
</dbReference>
<dbReference type="Proteomes" id="UP000469943">
    <property type="component" value="Unassembled WGS sequence"/>
</dbReference>
<dbReference type="RefSeq" id="WP_152358078.1">
    <property type="nucleotide sequence ID" value="NZ_WBSM01000003.1"/>
</dbReference>
<dbReference type="InterPro" id="IPR045857">
    <property type="entry name" value="O16G_dom_2"/>
</dbReference>
<gene>
    <name evidence="4" type="ORF">DSM100688_1007</name>
    <name evidence="5" type="ORF">GFD24_04710</name>
</gene>